<evidence type="ECO:0000256" key="2">
    <source>
        <dbReference type="SAM" id="SignalP"/>
    </source>
</evidence>
<dbReference type="AlphaFoldDB" id="A0A6I4IF81"/>
<accession>A0A6I4IF81</accession>
<evidence type="ECO:0000256" key="1">
    <source>
        <dbReference type="ARBA" id="ARBA00022729"/>
    </source>
</evidence>
<feature type="signal peptide" evidence="2">
    <location>
        <begin position="1"/>
        <end position="21"/>
    </location>
</feature>
<dbReference type="EMBL" id="WQLW01000002">
    <property type="protein sequence ID" value="MVO08140.1"/>
    <property type="molecule type" value="Genomic_DNA"/>
</dbReference>
<comment type="caution">
    <text evidence="4">The sequence shown here is derived from an EMBL/GenBank/DDBJ whole genome shotgun (WGS) entry which is preliminary data.</text>
</comment>
<dbReference type="Pfam" id="PF13505">
    <property type="entry name" value="OMP_b-brl"/>
    <property type="match status" value="1"/>
</dbReference>
<dbReference type="RefSeq" id="WP_140996541.1">
    <property type="nucleotide sequence ID" value="NZ_VDCZ01000002.1"/>
</dbReference>
<dbReference type="InterPro" id="IPR027385">
    <property type="entry name" value="Beta-barrel_OMP"/>
</dbReference>
<feature type="chain" id="PRO_5026082485" evidence="2">
    <location>
        <begin position="22"/>
        <end position="204"/>
    </location>
</feature>
<feature type="domain" description="Outer membrane protein beta-barrel" evidence="3">
    <location>
        <begin position="9"/>
        <end position="166"/>
    </location>
</feature>
<name>A0A6I4IF81_9FLAO</name>
<reference evidence="5" key="1">
    <citation type="submission" date="2019-05" db="EMBL/GenBank/DDBJ databases">
        <title>Flavobacterium profundi sp. nov., isolated from a deep-sea seamount.</title>
        <authorList>
            <person name="Zhang D.-C."/>
        </authorList>
    </citation>
    <scope>NUCLEOTIDE SEQUENCE [LARGE SCALE GENOMIC DNA]</scope>
    <source>
        <strain evidence="5">TP390</strain>
    </source>
</reference>
<protein>
    <submittedName>
        <fullName evidence="4">Outer membrane beta-barrel protein</fullName>
    </submittedName>
</protein>
<dbReference type="Proteomes" id="UP000431264">
    <property type="component" value="Unassembled WGS sequence"/>
</dbReference>
<keyword evidence="5" id="KW-1185">Reference proteome</keyword>
<evidence type="ECO:0000313" key="4">
    <source>
        <dbReference type="EMBL" id="MVO08140.1"/>
    </source>
</evidence>
<organism evidence="4 5">
    <name type="scientific">Flavobacterium profundi</name>
    <dbReference type="NCBI Taxonomy" id="1774945"/>
    <lineage>
        <taxon>Bacteria</taxon>
        <taxon>Pseudomonadati</taxon>
        <taxon>Bacteroidota</taxon>
        <taxon>Flavobacteriia</taxon>
        <taxon>Flavobacteriales</taxon>
        <taxon>Flavobacteriaceae</taxon>
        <taxon>Flavobacterium</taxon>
    </lineage>
</organism>
<keyword evidence="1 2" id="KW-0732">Signal</keyword>
<evidence type="ECO:0000313" key="5">
    <source>
        <dbReference type="Proteomes" id="UP000431264"/>
    </source>
</evidence>
<dbReference type="OrthoDB" id="947434at2"/>
<sequence>MKKIKALFVLFLLCQSITAQELSYGPMIGFTGYDVNINGPINGGAGFSGLNFGGFIDYQLNASFGVRGSINYSVVKEDNYGAIVDRTWNNLFEEAKIQLLQFNGLVRFDVNKSYNKGFYLTSGLKLSNALNVKIDGDKNDDFYAKTYLNFMFGLGVMLNKDISFEFIPEINVSNTLDYLSEQNTSKNYGATLNITCNLDPIFRK</sequence>
<evidence type="ECO:0000259" key="3">
    <source>
        <dbReference type="Pfam" id="PF13505"/>
    </source>
</evidence>
<dbReference type="InterPro" id="IPR011250">
    <property type="entry name" value="OMP/PagP_B-barrel"/>
</dbReference>
<proteinExistence type="predicted"/>
<dbReference type="SUPFAM" id="SSF56925">
    <property type="entry name" value="OMPA-like"/>
    <property type="match status" value="1"/>
</dbReference>
<gene>
    <name evidence="4" type="ORF">GOQ30_03045</name>
</gene>